<dbReference type="OrthoDB" id="4368687at2759"/>
<dbReference type="Proteomes" id="UP000244855">
    <property type="component" value="Unassembled WGS sequence"/>
</dbReference>
<organism evidence="1 2">
    <name type="scientific">Periconia macrospinosa</name>
    <dbReference type="NCBI Taxonomy" id="97972"/>
    <lineage>
        <taxon>Eukaryota</taxon>
        <taxon>Fungi</taxon>
        <taxon>Dikarya</taxon>
        <taxon>Ascomycota</taxon>
        <taxon>Pezizomycotina</taxon>
        <taxon>Dothideomycetes</taxon>
        <taxon>Pleosporomycetidae</taxon>
        <taxon>Pleosporales</taxon>
        <taxon>Massarineae</taxon>
        <taxon>Periconiaceae</taxon>
        <taxon>Periconia</taxon>
    </lineage>
</organism>
<protein>
    <submittedName>
        <fullName evidence="1">Uncharacterized protein</fullName>
    </submittedName>
</protein>
<dbReference type="AlphaFoldDB" id="A0A2V1CZJ5"/>
<evidence type="ECO:0000313" key="2">
    <source>
        <dbReference type="Proteomes" id="UP000244855"/>
    </source>
</evidence>
<gene>
    <name evidence="1" type="ORF">DM02DRAFT_664853</name>
</gene>
<evidence type="ECO:0000313" key="1">
    <source>
        <dbReference type="EMBL" id="PVH90633.1"/>
    </source>
</evidence>
<sequence>MEDAEIGVELPISFVPDVTEITKEQDMGTQKASDQVEVESLTSGKVEGPIFQTRPHKASGANGLLFMEPLMEEKVCRIIFAAMMFKAPGNDGMLAVVWQELWEYCRGT</sequence>
<dbReference type="EMBL" id="KZ806182">
    <property type="protein sequence ID" value="PVH90633.1"/>
    <property type="molecule type" value="Genomic_DNA"/>
</dbReference>
<proteinExistence type="predicted"/>
<reference evidence="1 2" key="1">
    <citation type="journal article" date="2018" name="Sci. Rep.">
        <title>Comparative genomics provides insights into the lifestyle and reveals functional heterogeneity of dark septate endophytic fungi.</title>
        <authorList>
            <person name="Knapp D.G."/>
            <person name="Nemeth J.B."/>
            <person name="Barry K."/>
            <person name="Hainaut M."/>
            <person name="Henrissat B."/>
            <person name="Johnson J."/>
            <person name="Kuo A."/>
            <person name="Lim J.H.P."/>
            <person name="Lipzen A."/>
            <person name="Nolan M."/>
            <person name="Ohm R.A."/>
            <person name="Tamas L."/>
            <person name="Grigoriev I.V."/>
            <person name="Spatafora J.W."/>
            <person name="Nagy L.G."/>
            <person name="Kovacs G.M."/>
        </authorList>
    </citation>
    <scope>NUCLEOTIDE SEQUENCE [LARGE SCALE GENOMIC DNA]</scope>
    <source>
        <strain evidence="1 2">DSE2036</strain>
    </source>
</reference>
<accession>A0A2V1CZJ5</accession>
<name>A0A2V1CZJ5_9PLEO</name>
<keyword evidence="2" id="KW-1185">Reference proteome</keyword>